<organism evidence="5 7">
    <name type="scientific">Haloarcula rubripromontorii</name>
    <dbReference type="NCBI Taxonomy" id="1705562"/>
    <lineage>
        <taxon>Archaea</taxon>
        <taxon>Methanobacteriati</taxon>
        <taxon>Methanobacteriota</taxon>
        <taxon>Stenosarchaea group</taxon>
        <taxon>Halobacteria</taxon>
        <taxon>Halobacteriales</taxon>
        <taxon>Haloarculaceae</taxon>
        <taxon>Haloarcula</taxon>
    </lineage>
</organism>
<dbReference type="RefSeq" id="WP_053968717.1">
    <property type="nucleotide sequence ID" value="NZ_JAWJXX010000002.1"/>
</dbReference>
<dbReference type="GO" id="GO:0016811">
    <property type="term" value="F:hydrolase activity, acting on carbon-nitrogen (but not peptide) bonds, in linear amides"/>
    <property type="evidence" value="ECO:0007669"/>
    <property type="project" value="TreeGrafter"/>
</dbReference>
<evidence type="ECO:0000256" key="2">
    <source>
        <dbReference type="ARBA" id="ARBA00022723"/>
    </source>
</evidence>
<evidence type="ECO:0000313" key="6">
    <source>
        <dbReference type="EMBL" id="NLV04637.1"/>
    </source>
</evidence>
<dbReference type="OrthoDB" id="46121at2157"/>
<evidence type="ECO:0000256" key="4">
    <source>
        <dbReference type="ARBA" id="ARBA00022833"/>
    </source>
</evidence>
<dbReference type="PATRIC" id="fig|1705562.3.peg.3466"/>
<dbReference type="PANTHER" id="PTHR35005">
    <property type="entry name" value="3-DEHYDRO-SCYLLO-INOSOSE HYDROLASE"/>
    <property type="match status" value="1"/>
</dbReference>
<dbReference type="Proteomes" id="UP000610611">
    <property type="component" value="Unassembled WGS sequence"/>
</dbReference>
<dbReference type="EMBL" id="WOWB01000001">
    <property type="protein sequence ID" value="NLV04637.1"/>
    <property type="molecule type" value="Genomic_DNA"/>
</dbReference>
<dbReference type="EMBL" id="LIUF01000004">
    <property type="protein sequence ID" value="KOX92507.1"/>
    <property type="molecule type" value="Genomic_DNA"/>
</dbReference>
<dbReference type="GO" id="GO:0046872">
    <property type="term" value="F:metal ion binding"/>
    <property type="evidence" value="ECO:0007669"/>
    <property type="project" value="UniProtKB-KW"/>
</dbReference>
<comment type="caution">
    <text evidence="5">The sequence shown here is derived from an EMBL/GenBank/DDBJ whole genome shotgun (WGS) entry which is preliminary data.</text>
</comment>
<evidence type="ECO:0000256" key="3">
    <source>
        <dbReference type="ARBA" id="ARBA00022801"/>
    </source>
</evidence>
<dbReference type="InterPro" id="IPR024087">
    <property type="entry name" value="Creatininase-like_sf"/>
</dbReference>
<evidence type="ECO:0000313" key="5">
    <source>
        <dbReference type="EMBL" id="KOX92507.1"/>
    </source>
</evidence>
<name>A0A0M9AI30_9EURY</name>
<comment type="cofactor">
    <cofactor evidence="1">
        <name>Zn(2+)</name>
        <dbReference type="ChEBI" id="CHEBI:29105"/>
    </cofactor>
</comment>
<keyword evidence="4" id="KW-0862">Zinc</keyword>
<evidence type="ECO:0000313" key="7">
    <source>
        <dbReference type="Proteomes" id="UP000037729"/>
    </source>
</evidence>
<reference evidence="6" key="2">
    <citation type="submission" date="2019-12" db="EMBL/GenBank/DDBJ databases">
        <title>The whole-genome sequencing of Haloarcula japonica strain pws8.</title>
        <authorList>
            <person name="Verma D.K."/>
            <person name="Gopal K."/>
            <person name="Prasad E.S."/>
        </authorList>
    </citation>
    <scope>NUCLEOTIDE SEQUENCE</scope>
    <source>
        <strain evidence="6">Pws8</strain>
    </source>
</reference>
<protein>
    <submittedName>
        <fullName evidence="6">Creatininase family protein</fullName>
    </submittedName>
    <submittedName>
        <fullName evidence="5">Creatinine amidohydrolase</fullName>
    </submittedName>
</protein>
<dbReference type="Proteomes" id="UP000037729">
    <property type="component" value="Unassembled WGS sequence"/>
</dbReference>
<gene>
    <name evidence="5" type="ORF">AMS69_14265</name>
    <name evidence="6" type="ORF">GOC83_00605</name>
</gene>
<dbReference type="PANTHER" id="PTHR35005:SF1">
    <property type="entry name" value="2-AMINO-5-FORMYLAMINO-6-RIBOSYLAMINOPYRIMIDIN-4(3H)-ONE 5'-MONOPHOSPHATE DEFORMYLASE"/>
    <property type="match status" value="1"/>
</dbReference>
<dbReference type="Pfam" id="PF02633">
    <property type="entry name" value="Creatininase"/>
    <property type="match status" value="1"/>
</dbReference>
<proteinExistence type="predicted"/>
<reference evidence="5 7" key="1">
    <citation type="submission" date="2015-08" db="EMBL/GenBank/DDBJ databases">
        <title>Genomes of Isolates from Cabo Rojo, PR.</title>
        <authorList>
            <person name="Sanchez-Nieves R.L."/>
            <person name="Montalvo-Rodriguez R."/>
        </authorList>
    </citation>
    <scope>NUCLEOTIDE SEQUENCE [LARGE SCALE GENOMIC DNA]</scope>
    <source>
        <strain evidence="5 7">SL3</strain>
    </source>
</reference>
<sequence>MLYDTIGRKESEWAGMTANQIRGVGEQPGSVLVIPVGSVEQHGNHLPVVTDTLLVEAMVDTAIERLDDVPLVVTPPVWSGFSPHHLSFGGTLSLEFAHLRATLEDIAHAGIQNGFDAVLFVNGHGGNSSLIDAVVSTVGVDTDAEVLGTTYFQLAAERIEELRTTETGGMAHGGEFETSLMLALRPDLVGDPEVRDGKPLDEHYRWGGQDLLDGGNVAVYRPFDEYSTSGAIGTPKQASAETGERIRSVIGEELAALMTAIHEHNA</sequence>
<dbReference type="Gene3D" id="3.40.50.10310">
    <property type="entry name" value="Creatininase"/>
    <property type="match status" value="1"/>
</dbReference>
<dbReference type="InterPro" id="IPR003785">
    <property type="entry name" value="Creatininase/forma_Hydrolase"/>
</dbReference>
<keyword evidence="2" id="KW-0479">Metal-binding</keyword>
<dbReference type="AlphaFoldDB" id="A0A0M9AI30"/>
<dbReference type="SUPFAM" id="SSF102215">
    <property type="entry name" value="Creatininase"/>
    <property type="match status" value="1"/>
</dbReference>
<keyword evidence="3 5" id="KW-0378">Hydrolase</keyword>
<dbReference type="GO" id="GO:0009231">
    <property type="term" value="P:riboflavin biosynthetic process"/>
    <property type="evidence" value="ECO:0007669"/>
    <property type="project" value="TreeGrafter"/>
</dbReference>
<keyword evidence="7" id="KW-1185">Reference proteome</keyword>
<evidence type="ECO:0000256" key="1">
    <source>
        <dbReference type="ARBA" id="ARBA00001947"/>
    </source>
</evidence>
<accession>A0A0M9AI30</accession>
<dbReference type="STRING" id="1705562.AMS69_14265"/>